<gene>
    <name evidence="1" type="ORF">EW145_g2295</name>
</gene>
<evidence type="ECO:0000313" key="2">
    <source>
        <dbReference type="Proteomes" id="UP000308199"/>
    </source>
</evidence>
<dbReference type="Gene3D" id="2.80.10.50">
    <property type="match status" value="1"/>
</dbReference>
<reference evidence="1 2" key="1">
    <citation type="submission" date="2019-02" db="EMBL/GenBank/DDBJ databases">
        <title>Genome sequencing of the rare red list fungi Phellinidium pouzarii.</title>
        <authorList>
            <person name="Buettner E."/>
            <person name="Kellner H."/>
        </authorList>
    </citation>
    <scope>NUCLEOTIDE SEQUENCE [LARGE SCALE GENOMIC DNA]</scope>
    <source>
        <strain evidence="1 2">DSM 108285</strain>
    </source>
</reference>
<dbReference type="CDD" id="cd00161">
    <property type="entry name" value="beta-trefoil_Ricin-like"/>
    <property type="match status" value="1"/>
</dbReference>
<dbReference type="AlphaFoldDB" id="A0A4S4LBG1"/>
<dbReference type="OrthoDB" id="10316599at2759"/>
<protein>
    <recommendedName>
        <fullName evidence="3">Ricin B lectin domain-containing protein</fullName>
    </recommendedName>
</protein>
<keyword evidence="2" id="KW-1185">Reference proteome</keyword>
<dbReference type="EMBL" id="SGPK01000078">
    <property type="protein sequence ID" value="THH09034.1"/>
    <property type="molecule type" value="Genomic_DNA"/>
</dbReference>
<dbReference type="InterPro" id="IPR035992">
    <property type="entry name" value="Ricin_B-like_lectins"/>
</dbReference>
<evidence type="ECO:0008006" key="3">
    <source>
        <dbReference type="Google" id="ProtNLM"/>
    </source>
</evidence>
<evidence type="ECO:0000313" key="1">
    <source>
        <dbReference type="EMBL" id="THH09034.1"/>
    </source>
</evidence>
<sequence>MVALAPVQLSASAVTPTSGNNYIIQNLGTGHVLEDASSITTDGNPIISDAQVSNSASQIWEFLTYPSSVNATVFTIQSLFTSQHESSFLGRGGYVRIDTNTNKLVQGGAPLAWTLVEAAPSLFQLVPFDGVISSDGKLVATDINSAIDTTTPTNNQAQLEVNIESLEQLWTFNSA</sequence>
<proteinExistence type="predicted"/>
<accession>A0A4S4LBG1</accession>
<dbReference type="Proteomes" id="UP000308199">
    <property type="component" value="Unassembled WGS sequence"/>
</dbReference>
<comment type="caution">
    <text evidence="1">The sequence shown here is derived from an EMBL/GenBank/DDBJ whole genome shotgun (WGS) entry which is preliminary data.</text>
</comment>
<organism evidence="1 2">
    <name type="scientific">Phellinidium pouzarii</name>
    <dbReference type="NCBI Taxonomy" id="167371"/>
    <lineage>
        <taxon>Eukaryota</taxon>
        <taxon>Fungi</taxon>
        <taxon>Dikarya</taxon>
        <taxon>Basidiomycota</taxon>
        <taxon>Agaricomycotina</taxon>
        <taxon>Agaricomycetes</taxon>
        <taxon>Hymenochaetales</taxon>
        <taxon>Hymenochaetaceae</taxon>
        <taxon>Phellinidium</taxon>
    </lineage>
</organism>
<dbReference type="SUPFAM" id="SSF50370">
    <property type="entry name" value="Ricin B-like lectins"/>
    <property type="match status" value="1"/>
</dbReference>
<name>A0A4S4LBG1_9AGAM</name>